<dbReference type="UniPathway" id="UPA00109">
    <property type="reaction ID" value="UER00189"/>
</dbReference>
<dbReference type="GO" id="GO:0006096">
    <property type="term" value="P:glycolytic process"/>
    <property type="evidence" value="ECO:0007669"/>
    <property type="project" value="UniProtKB-UniPathway"/>
</dbReference>
<sequence length="307" mass="32513">MAFITSGAAAVSGASLSARRAFTGAAVCPTAAATAAPVAAAWRMSAGGHRTFLVGGNWKCNLSKDAITSLCKELSAAPDLETDKVEVVLAPPAPYLDHTRSVLRKDFEVAAQNIWVGGPGAFTGETAAEMIKDVGCTWVILGHSERRNLPEIRETDDFIAQKTKTALSHGLKVMFCVGETLAEREAGQTLDVCVRQLRALAEVIGANDWTDVVIAYEPVWAIGTGKIATPDQVEEVHEKIRHYLAGEVNDSVAQQTRILYGGSVSPTNCNELAQLPDVDGFLVGGASLKASFLEVIESFKSDIAAAV</sequence>
<dbReference type="InterPro" id="IPR022896">
    <property type="entry name" value="TrioseP_Isoase_bac/euk"/>
</dbReference>
<dbReference type="UniPathway" id="UPA00138"/>
<keyword evidence="4" id="KW-0324">Glycolysis</keyword>
<dbReference type="Proteomes" id="UP000218209">
    <property type="component" value="Unassembled WGS sequence"/>
</dbReference>
<comment type="subunit">
    <text evidence="2">Homodimer.</text>
</comment>
<dbReference type="PROSITE" id="PS00171">
    <property type="entry name" value="TIM_1"/>
    <property type="match status" value="1"/>
</dbReference>
<proteinExistence type="inferred from homology"/>
<dbReference type="PANTHER" id="PTHR21139:SF2">
    <property type="entry name" value="TRIOSEPHOSPHATE ISOMERASE"/>
    <property type="match status" value="1"/>
</dbReference>
<dbReference type="NCBIfam" id="TIGR00419">
    <property type="entry name" value="tim"/>
    <property type="match status" value="1"/>
</dbReference>
<dbReference type="InterPro" id="IPR000652">
    <property type="entry name" value="Triosephosphate_isomerase"/>
</dbReference>
<comment type="pathway">
    <text evidence="4">Carbohydrate degradation; glycolysis; D-glyceraldehyde 3-phosphate from glycerone phosphate: step 1/1.</text>
</comment>
<dbReference type="InterPro" id="IPR020861">
    <property type="entry name" value="Triosephosphate_isomerase_AS"/>
</dbReference>
<dbReference type="InterPro" id="IPR013785">
    <property type="entry name" value="Aldolase_TIM"/>
</dbReference>
<dbReference type="GO" id="GO:0005829">
    <property type="term" value="C:cytosol"/>
    <property type="evidence" value="ECO:0007669"/>
    <property type="project" value="TreeGrafter"/>
</dbReference>
<keyword evidence="3 4" id="KW-0413">Isomerase</keyword>
<comment type="pathway">
    <text evidence="4">Carbohydrate biosynthesis; gluconeogenesis.</text>
</comment>
<keyword evidence="4" id="KW-0312">Gluconeogenesis</keyword>
<dbReference type="FunFam" id="3.20.20.70:FF:000025">
    <property type="entry name" value="Triosephosphate isomerase"/>
    <property type="match status" value="1"/>
</dbReference>
<evidence type="ECO:0000256" key="1">
    <source>
        <dbReference type="ARBA" id="ARBA00007422"/>
    </source>
</evidence>
<dbReference type="OrthoDB" id="6715177at2759"/>
<evidence type="ECO:0000256" key="3">
    <source>
        <dbReference type="ARBA" id="ARBA00023235"/>
    </source>
</evidence>
<evidence type="ECO:0000256" key="4">
    <source>
        <dbReference type="RuleBase" id="RU363013"/>
    </source>
</evidence>
<evidence type="ECO:0000313" key="5">
    <source>
        <dbReference type="EMBL" id="OSX70626.1"/>
    </source>
</evidence>
<evidence type="ECO:0000313" key="6">
    <source>
        <dbReference type="Proteomes" id="UP000218209"/>
    </source>
</evidence>
<keyword evidence="6" id="KW-1185">Reference proteome</keyword>
<accession>A0A1X6NQ54</accession>
<dbReference type="Gene3D" id="3.20.20.70">
    <property type="entry name" value="Aldolase class I"/>
    <property type="match status" value="1"/>
</dbReference>
<dbReference type="HAMAP" id="MF_00147_B">
    <property type="entry name" value="TIM_B"/>
    <property type="match status" value="1"/>
</dbReference>
<dbReference type="PANTHER" id="PTHR21139">
    <property type="entry name" value="TRIOSEPHOSPHATE ISOMERASE"/>
    <property type="match status" value="1"/>
</dbReference>
<dbReference type="PROSITE" id="PS51440">
    <property type="entry name" value="TIM_2"/>
    <property type="match status" value="1"/>
</dbReference>
<dbReference type="GO" id="GO:0019563">
    <property type="term" value="P:glycerol catabolic process"/>
    <property type="evidence" value="ECO:0007669"/>
    <property type="project" value="TreeGrafter"/>
</dbReference>
<name>A0A1X6NQ54_PORUM</name>
<reference evidence="5 6" key="1">
    <citation type="submission" date="2017-03" db="EMBL/GenBank/DDBJ databases">
        <title>WGS assembly of Porphyra umbilicalis.</title>
        <authorList>
            <person name="Brawley S.H."/>
            <person name="Blouin N.A."/>
            <person name="Ficko-Blean E."/>
            <person name="Wheeler G.L."/>
            <person name="Lohr M."/>
            <person name="Goodson H.V."/>
            <person name="Jenkins J.W."/>
            <person name="Blaby-Haas C.E."/>
            <person name="Helliwell K.E."/>
            <person name="Chan C."/>
            <person name="Marriage T."/>
            <person name="Bhattacharya D."/>
            <person name="Klein A.S."/>
            <person name="Badis Y."/>
            <person name="Brodie J."/>
            <person name="Cao Y."/>
            <person name="Collen J."/>
            <person name="Dittami S.M."/>
            <person name="Gachon C.M."/>
            <person name="Green B.R."/>
            <person name="Karpowicz S."/>
            <person name="Kim J.W."/>
            <person name="Kudahl U."/>
            <person name="Lin S."/>
            <person name="Michel G."/>
            <person name="Mittag M."/>
            <person name="Olson B.J."/>
            <person name="Pangilinan J."/>
            <person name="Peng Y."/>
            <person name="Qiu H."/>
            <person name="Shu S."/>
            <person name="Singer J.T."/>
            <person name="Smith A.G."/>
            <person name="Sprecher B.N."/>
            <person name="Wagner V."/>
            <person name="Wang W."/>
            <person name="Wang Z.-Y."/>
            <person name="Yan J."/>
            <person name="Yarish C."/>
            <person name="Zoeuner-Riek S."/>
            <person name="Zhuang Y."/>
            <person name="Zou Y."/>
            <person name="Lindquist E.A."/>
            <person name="Grimwood J."/>
            <person name="Barry K."/>
            <person name="Rokhsar D.S."/>
            <person name="Schmutz J."/>
            <person name="Stiller J.W."/>
            <person name="Grossman A.R."/>
            <person name="Prochnik S.E."/>
        </authorList>
    </citation>
    <scope>NUCLEOTIDE SEQUENCE [LARGE SCALE GENOMIC DNA]</scope>
    <source>
        <strain evidence="5">4086291</strain>
    </source>
</reference>
<dbReference type="Pfam" id="PF00121">
    <property type="entry name" value="TIM"/>
    <property type="match status" value="1"/>
</dbReference>
<dbReference type="GO" id="GO:0046166">
    <property type="term" value="P:glyceraldehyde-3-phosphate biosynthetic process"/>
    <property type="evidence" value="ECO:0007669"/>
    <property type="project" value="TreeGrafter"/>
</dbReference>
<dbReference type="GO" id="GO:0004807">
    <property type="term" value="F:triose-phosphate isomerase activity"/>
    <property type="evidence" value="ECO:0007669"/>
    <property type="project" value="UniProtKB-EC"/>
</dbReference>
<gene>
    <name evidence="5" type="ORF">BU14_0709s0010</name>
</gene>
<protein>
    <recommendedName>
        <fullName evidence="4">Triosephosphate isomerase</fullName>
        <ecNumber evidence="4">5.3.1.1</ecNumber>
    </recommendedName>
</protein>
<dbReference type="EC" id="5.3.1.1" evidence="4"/>
<dbReference type="SUPFAM" id="SSF51351">
    <property type="entry name" value="Triosephosphate isomerase (TIM)"/>
    <property type="match status" value="1"/>
</dbReference>
<organism evidence="5 6">
    <name type="scientific">Porphyra umbilicalis</name>
    <name type="common">Purple laver</name>
    <name type="synonym">Red alga</name>
    <dbReference type="NCBI Taxonomy" id="2786"/>
    <lineage>
        <taxon>Eukaryota</taxon>
        <taxon>Rhodophyta</taxon>
        <taxon>Bangiophyceae</taxon>
        <taxon>Bangiales</taxon>
        <taxon>Bangiaceae</taxon>
        <taxon>Porphyra</taxon>
    </lineage>
</organism>
<dbReference type="GO" id="GO:0006094">
    <property type="term" value="P:gluconeogenesis"/>
    <property type="evidence" value="ECO:0007669"/>
    <property type="project" value="UniProtKB-UniPathway"/>
</dbReference>
<dbReference type="AlphaFoldDB" id="A0A1X6NQ54"/>
<comment type="similarity">
    <text evidence="1 4">Belongs to the triosephosphate isomerase family.</text>
</comment>
<comment type="catalytic activity">
    <reaction evidence="4">
        <text>D-glyceraldehyde 3-phosphate = dihydroxyacetone phosphate</text>
        <dbReference type="Rhea" id="RHEA:18585"/>
        <dbReference type="ChEBI" id="CHEBI:57642"/>
        <dbReference type="ChEBI" id="CHEBI:59776"/>
        <dbReference type="EC" id="5.3.1.1"/>
    </reaction>
</comment>
<dbReference type="EMBL" id="KV919231">
    <property type="protein sequence ID" value="OSX70626.1"/>
    <property type="molecule type" value="Genomic_DNA"/>
</dbReference>
<evidence type="ECO:0000256" key="2">
    <source>
        <dbReference type="ARBA" id="ARBA00011738"/>
    </source>
</evidence>
<dbReference type="InterPro" id="IPR035990">
    <property type="entry name" value="TIM_sf"/>
</dbReference>
<dbReference type="CDD" id="cd00311">
    <property type="entry name" value="TIM"/>
    <property type="match status" value="1"/>
</dbReference>